<dbReference type="GeneID" id="22111130"/>
<dbReference type="RefSeq" id="YP_009101684.1">
    <property type="nucleotide sequence ID" value="NC_025447.1"/>
</dbReference>
<keyword evidence="2" id="KW-1185">Reference proteome</keyword>
<proteinExistence type="predicted"/>
<name>A0A097EX17_9CAUD</name>
<dbReference type="Proteomes" id="UP000029889">
    <property type="component" value="Segment"/>
</dbReference>
<dbReference type="KEGG" id="vg:22111130"/>
<evidence type="ECO:0000313" key="2">
    <source>
        <dbReference type="Proteomes" id="UP000029889"/>
    </source>
</evidence>
<evidence type="ECO:0000313" key="1">
    <source>
        <dbReference type="EMBL" id="AIT13987.1"/>
    </source>
</evidence>
<reference evidence="1 2" key="1">
    <citation type="submission" date="2014-09" db="EMBL/GenBank/DDBJ databases">
        <authorList>
            <person name="Lapin J.S."/>
            <person name="Pope W.H."/>
            <person name="Hua J."/>
            <person name="Ford M.E."/>
            <person name="Conway J.F."/>
            <person name="Hatfull G.F."/>
            <person name="Hendrix R.W."/>
        </authorList>
    </citation>
    <scope>NUCLEOTIDE SEQUENCE [LARGE SCALE GENOMIC DNA]</scope>
</reference>
<accession>A0A097EX17</accession>
<dbReference type="EMBL" id="KM507819">
    <property type="protein sequence ID" value="AIT13987.1"/>
    <property type="molecule type" value="Genomic_DNA"/>
</dbReference>
<gene>
    <name evidence="1" type="primary">90</name>
    <name evidence="1" type="ORF">PBI_121Q_90</name>
</gene>
<sequence length="96" mass="11102">MMMIFMTNDMEMMMSEHSAVLKKILKELDGEFNVTEEEYQHWKKGFEQLTEYDKVFNMIGVISQYLLGGGRASASILASAIICTSRWCDEKSLEDF</sequence>
<organism evidence="1 2">
    <name type="scientific">Escherichia phage 121Q</name>
    <dbReference type="NCBI Taxonomy" id="1555202"/>
    <lineage>
        <taxon>Viruses</taxon>
        <taxon>Duplodnaviria</taxon>
        <taxon>Heunggongvirae</taxon>
        <taxon>Uroviricota</taxon>
        <taxon>Caudoviricetes</taxon>
        <taxon>Asteriusvirus</taxon>
        <taxon>Asteriusvirus av121Q</taxon>
    </lineage>
</organism>
<protein>
    <submittedName>
        <fullName evidence="1">Uncharacterized protein</fullName>
    </submittedName>
</protein>